<dbReference type="AlphaFoldDB" id="A0A409VUA3"/>
<dbReference type="InParanoid" id="A0A409VUA3"/>
<gene>
    <name evidence="2" type="ORF">CVT26_014213</name>
</gene>
<evidence type="ECO:0000313" key="2">
    <source>
        <dbReference type="EMBL" id="PPQ69836.1"/>
    </source>
</evidence>
<sequence>MEGMEETPLHSPPALVTNEKSNEVEGEKKIFCQLPDHADTLSTSAAGDQKTQKFCRAGIVGLDGRKLVDGTMLTWAITGRNVKAVAEAEAASALVKA</sequence>
<organism evidence="2 3">
    <name type="scientific">Gymnopilus dilepis</name>
    <dbReference type="NCBI Taxonomy" id="231916"/>
    <lineage>
        <taxon>Eukaryota</taxon>
        <taxon>Fungi</taxon>
        <taxon>Dikarya</taxon>
        <taxon>Basidiomycota</taxon>
        <taxon>Agaricomycotina</taxon>
        <taxon>Agaricomycetes</taxon>
        <taxon>Agaricomycetidae</taxon>
        <taxon>Agaricales</taxon>
        <taxon>Agaricineae</taxon>
        <taxon>Hymenogastraceae</taxon>
        <taxon>Gymnopilus</taxon>
    </lineage>
</organism>
<evidence type="ECO:0000256" key="1">
    <source>
        <dbReference type="SAM" id="MobiDB-lite"/>
    </source>
</evidence>
<keyword evidence="3" id="KW-1185">Reference proteome</keyword>
<dbReference type="Proteomes" id="UP000284706">
    <property type="component" value="Unassembled WGS sequence"/>
</dbReference>
<proteinExistence type="predicted"/>
<feature type="region of interest" description="Disordered" evidence="1">
    <location>
        <begin position="1"/>
        <end position="21"/>
    </location>
</feature>
<comment type="caution">
    <text evidence="2">The sequence shown here is derived from an EMBL/GenBank/DDBJ whole genome shotgun (WGS) entry which is preliminary data.</text>
</comment>
<dbReference type="EMBL" id="NHYE01005561">
    <property type="protein sequence ID" value="PPQ69836.1"/>
    <property type="molecule type" value="Genomic_DNA"/>
</dbReference>
<protein>
    <submittedName>
        <fullName evidence="2">Uncharacterized protein</fullName>
    </submittedName>
</protein>
<accession>A0A409VUA3</accession>
<evidence type="ECO:0000313" key="3">
    <source>
        <dbReference type="Proteomes" id="UP000284706"/>
    </source>
</evidence>
<name>A0A409VUA3_9AGAR</name>
<reference evidence="2 3" key="1">
    <citation type="journal article" date="2018" name="Evol. Lett.">
        <title>Horizontal gene cluster transfer increased hallucinogenic mushroom diversity.</title>
        <authorList>
            <person name="Reynolds H.T."/>
            <person name="Vijayakumar V."/>
            <person name="Gluck-Thaler E."/>
            <person name="Korotkin H.B."/>
            <person name="Matheny P.B."/>
            <person name="Slot J.C."/>
        </authorList>
    </citation>
    <scope>NUCLEOTIDE SEQUENCE [LARGE SCALE GENOMIC DNA]</scope>
    <source>
        <strain evidence="2 3">SRW20</strain>
    </source>
</reference>